<dbReference type="InterPro" id="IPR000522">
    <property type="entry name" value="ABC_transptr_permease_BtuC"/>
</dbReference>
<dbReference type="GO" id="GO:0005886">
    <property type="term" value="C:plasma membrane"/>
    <property type="evidence" value="ECO:0007669"/>
    <property type="project" value="UniProtKB-SubCell"/>
</dbReference>
<evidence type="ECO:0000256" key="1">
    <source>
        <dbReference type="ARBA" id="ARBA00004651"/>
    </source>
</evidence>
<feature type="transmembrane region" description="Helical" evidence="9">
    <location>
        <begin position="263"/>
        <end position="296"/>
    </location>
</feature>
<dbReference type="Pfam" id="PF01032">
    <property type="entry name" value="FecCD"/>
    <property type="match status" value="1"/>
</dbReference>
<evidence type="ECO:0000256" key="7">
    <source>
        <dbReference type="ARBA" id="ARBA00023136"/>
    </source>
</evidence>
<keyword evidence="6 9" id="KW-1133">Transmembrane helix</keyword>
<protein>
    <submittedName>
        <fullName evidence="10">Iron complex transport system permease protein</fullName>
    </submittedName>
</protein>
<feature type="transmembrane region" description="Helical" evidence="9">
    <location>
        <begin position="86"/>
        <end position="104"/>
    </location>
</feature>
<feature type="transmembrane region" description="Helical" evidence="9">
    <location>
        <begin position="149"/>
        <end position="168"/>
    </location>
</feature>
<keyword evidence="5 9" id="KW-0812">Transmembrane</keyword>
<feature type="transmembrane region" description="Helical" evidence="9">
    <location>
        <begin position="333"/>
        <end position="355"/>
    </location>
</feature>
<dbReference type="GO" id="GO:0033214">
    <property type="term" value="P:siderophore-iron import into cell"/>
    <property type="evidence" value="ECO:0007669"/>
    <property type="project" value="TreeGrafter"/>
</dbReference>
<evidence type="ECO:0000256" key="2">
    <source>
        <dbReference type="ARBA" id="ARBA00007935"/>
    </source>
</evidence>
<dbReference type="EMBL" id="FOPJ01000001">
    <property type="protein sequence ID" value="SFG21611.1"/>
    <property type="molecule type" value="Genomic_DNA"/>
</dbReference>
<proteinExistence type="inferred from homology"/>
<feature type="transmembrane region" description="Helical" evidence="9">
    <location>
        <begin position="220"/>
        <end position="240"/>
    </location>
</feature>
<feature type="region of interest" description="Disordered" evidence="8">
    <location>
        <begin position="1"/>
        <end position="25"/>
    </location>
</feature>
<feature type="compositionally biased region" description="Polar residues" evidence="8">
    <location>
        <begin position="1"/>
        <end position="12"/>
    </location>
</feature>
<evidence type="ECO:0000313" key="10">
    <source>
        <dbReference type="EMBL" id="SFG21611.1"/>
    </source>
</evidence>
<keyword evidence="7 9" id="KW-0472">Membrane</keyword>
<organism evidence="10 11">
    <name type="scientific">Corynebacterium spheniscorum</name>
    <dbReference type="NCBI Taxonomy" id="185761"/>
    <lineage>
        <taxon>Bacteria</taxon>
        <taxon>Bacillati</taxon>
        <taxon>Actinomycetota</taxon>
        <taxon>Actinomycetes</taxon>
        <taxon>Mycobacteriales</taxon>
        <taxon>Corynebacteriaceae</taxon>
        <taxon>Corynebacterium</taxon>
    </lineage>
</organism>
<evidence type="ECO:0000256" key="8">
    <source>
        <dbReference type="SAM" id="MobiDB-lite"/>
    </source>
</evidence>
<feature type="transmembrane region" description="Helical" evidence="9">
    <location>
        <begin position="308"/>
        <end position="327"/>
    </location>
</feature>
<feature type="transmembrane region" description="Helical" evidence="9">
    <location>
        <begin position="174"/>
        <end position="199"/>
    </location>
</feature>
<evidence type="ECO:0000256" key="4">
    <source>
        <dbReference type="ARBA" id="ARBA00022475"/>
    </source>
</evidence>
<name>A0A1I2Q7J8_9CORY</name>
<comment type="subcellular location">
    <subcellularLocation>
        <location evidence="1">Cell membrane</location>
        <topology evidence="1">Multi-pass membrane protein</topology>
    </subcellularLocation>
</comment>
<keyword evidence="4" id="KW-1003">Cell membrane</keyword>
<dbReference type="AlphaFoldDB" id="A0A1I2Q7J8"/>
<feature type="transmembrane region" description="Helical" evidence="9">
    <location>
        <begin position="124"/>
        <end position="142"/>
    </location>
</feature>
<reference evidence="10 11" key="1">
    <citation type="submission" date="2016-10" db="EMBL/GenBank/DDBJ databases">
        <authorList>
            <person name="de Groot N.N."/>
        </authorList>
    </citation>
    <scope>NUCLEOTIDE SEQUENCE [LARGE SCALE GENOMIC DNA]</scope>
    <source>
        <strain>J11</strain>
        <strain evidence="11">PG 39</strain>
    </source>
</reference>
<evidence type="ECO:0000256" key="5">
    <source>
        <dbReference type="ARBA" id="ARBA00022692"/>
    </source>
</evidence>
<accession>A0A1I2Q7J8</accession>
<comment type="similarity">
    <text evidence="2">Belongs to the binding-protein-dependent transport system permease family. FecCD subfamily.</text>
</comment>
<feature type="transmembrane region" description="Helical" evidence="9">
    <location>
        <begin position="44"/>
        <end position="65"/>
    </location>
</feature>
<keyword evidence="3" id="KW-0813">Transport</keyword>
<sequence>MAKTDLAQSGQDASHPMLTVSGPDAGKPRGAAGTFVSLKARRRYWVLLVTLIVLSIAFSLGLIFWDNPAEPGSQGFQLILERRLGRILILLIVALCHSFATVAFHTVTNNRILTPSIMGFESLYRLIHTATIFFFGLSGVLTARTATSFLIQLAIMVVMSMLLYGWLLTGHLNIHAMLLIGIVIGGGLGSMTTFMQRLLTPSEFDVLTARLFGSLSNADISQVPFAGPIAVVAAILLYSLSRGLNVLNLGADPATNLGINPKILNISVLVLVSILMGVTTSLVGPMIFFGFLVATLSYQLAETYDHRYVLPMAFLTGYTVVTGAYFLLHHVFYAHGVVNIVIELIGGGLFLLIILRKGRL</sequence>
<dbReference type="RefSeq" id="WP_223845852.1">
    <property type="nucleotide sequence ID" value="NZ_VXKI01000008.1"/>
</dbReference>
<dbReference type="PANTHER" id="PTHR30472:SF19">
    <property type="entry name" value="PETROBACTIN IMPORT SYSTEM PERMEASE PROTEIN YCLO"/>
    <property type="match status" value="1"/>
</dbReference>
<evidence type="ECO:0000256" key="6">
    <source>
        <dbReference type="ARBA" id="ARBA00022989"/>
    </source>
</evidence>
<dbReference type="PANTHER" id="PTHR30472">
    <property type="entry name" value="FERRIC ENTEROBACTIN TRANSPORT SYSTEM PERMEASE PROTEIN"/>
    <property type="match status" value="1"/>
</dbReference>
<keyword evidence="11" id="KW-1185">Reference proteome</keyword>
<evidence type="ECO:0000256" key="9">
    <source>
        <dbReference type="SAM" id="Phobius"/>
    </source>
</evidence>
<evidence type="ECO:0000256" key="3">
    <source>
        <dbReference type="ARBA" id="ARBA00022448"/>
    </source>
</evidence>
<dbReference type="Gene3D" id="1.10.3470.10">
    <property type="entry name" value="ABC transporter involved in vitamin B12 uptake, BtuC"/>
    <property type="match status" value="1"/>
</dbReference>
<evidence type="ECO:0000313" key="11">
    <source>
        <dbReference type="Proteomes" id="UP000199065"/>
    </source>
</evidence>
<gene>
    <name evidence="10" type="ORF">SAMN05660282_00315</name>
</gene>
<dbReference type="InterPro" id="IPR037294">
    <property type="entry name" value="ABC_BtuC-like"/>
</dbReference>
<dbReference type="STRING" id="185761.SAMN05660282_00315"/>
<dbReference type="Proteomes" id="UP000199065">
    <property type="component" value="Unassembled WGS sequence"/>
</dbReference>
<dbReference type="GO" id="GO:0022857">
    <property type="term" value="F:transmembrane transporter activity"/>
    <property type="evidence" value="ECO:0007669"/>
    <property type="project" value="InterPro"/>
</dbReference>
<dbReference type="SUPFAM" id="SSF81345">
    <property type="entry name" value="ABC transporter involved in vitamin B12 uptake, BtuC"/>
    <property type="match status" value="1"/>
</dbReference>